<evidence type="ECO:0008006" key="9">
    <source>
        <dbReference type="Google" id="ProtNLM"/>
    </source>
</evidence>
<feature type="transmembrane region" description="Helical" evidence="6">
    <location>
        <begin position="215"/>
        <end position="233"/>
    </location>
</feature>
<feature type="transmembrane region" description="Helical" evidence="6">
    <location>
        <begin position="286"/>
        <end position="310"/>
    </location>
</feature>
<evidence type="ECO:0000256" key="5">
    <source>
        <dbReference type="ARBA" id="ARBA00023136"/>
    </source>
</evidence>
<accession>A0A518AMW8</accession>
<dbReference type="InterPro" id="IPR050833">
    <property type="entry name" value="Poly_Biosynth_Transport"/>
</dbReference>
<dbReference type="PANTHER" id="PTHR30250:SF11">
    <property type="entry name" value="O-ANTIGEN TRANSPORTER-RELATED"/>
    <property type="match status" value="1"/>
</dbReference>
<feature type="transmembrane region" description="Helical" evidence="6">
    <location>
        <begin position="121"/>
        <end position="142"/>
    </location>
</feature>
<sequence length="452" mass="48670">MLDRSAVGLNVSICIVSTVTTTTSNSHESTARAEQAKQVVRPWKQGVFTFADQAVVSLVSAVTTIIVGRTCSLDELGVFVFGVSLMWRAIGLPVALVWSPYASRAPHLTPASLRRYAGSSAAIAILLSLIQAVVLLIAYGVLMALSGVVEVPVWIPRLVLAMAPLLLGATLREHARRTCIADFRGQLLLAIDLPIALVQVSLLALLWRFDWLDSSTALLAVALATMLSIAWFVGESRRVTFRRRMAVAHLRSNFGFGVWLLAIALAWLVCDLLLRSLLTGFHGIEAMGTFGAAYTIVGLINPIVNAATIFCRSWAARVYAAMGLAGLRRFALIGTAVAAALALLATALLTLFGEQIVELLFKSNYASRYVMGAVTLGFCLQAVIVPVEAAQMALERGRELFVASFLRVAMVFVAGIPLVWWQGAAGIGWTTAVQSIAVLSVMWFYFLKGNDA</sequence>
<dbReference type="KEGG" id="amuc:Pan181_22820"/>
<feature type="transmembrane region" description="Helical" evidence="6">
    <location>
        <begin position="427"/>
        <end position="447"/>
    </location>
</feature>
<evidence type="ECO:0000256" key="4">
    <source>
        <dbReference type="ARBA" id="ARBA00022989"/>
    </source>
</evidence>
<dbReference type="Proteomes" id="UP000315750">
    <property type="component" value="Chromosome"/>
</dbReference>
<feature type="transmembrane region" description="Helical" evidence="6">
    <location>
        <begin position="369"/>
        <end position="388"/>
    </location>
</feature>
<evidence type="ECO:0000256" key="6">
    <source>
        <dbReference type="SAM" id="Phobius"/>
    </source>
</evidence>
<keyword evidence="2" id="KW-1003">Cell membrane</keyword>
<keyword evidence="3 6" id="KW-0812">Transmembrane</keyword>
<feature type="transmembrane region" description="Helical" evidence="6">
    <location>
        <begin position="187"/>
        <end position="209"/>
    </location>
</feature>
<evidence type="ECO:0000313" key="7">
    <source>
        <dbReference type="EMBL" id="QDU56079.1"/>
    </source>
</evidence>
<feature type="transmembrane region" description="Helical" evidence="6">
    <location>
        <begin position="154"/>
        <end position="175"/>
    </location>
</feature>
<feature type="transmembrane region" description="Helical" evidence="6">
    <location>
        <begin position="400"/>
        <end position="421"/>
    </location>
</feature>
<evidence type="ECO:0000256" key="1">
    <source>
        <dbReference type="ARBA" id="ARBA00004651"/>
    </source>
</evidence>
<keyword evidence="4 6" id="KW-1133">Transmembrane helix</keyword>
<evidence type="ECO:0000256" key="3">
    <source>
        <dbReference type="ARBA" id="ARBA00022692"/>
    </source>
</evidence>
<feature type="transmembrane region" description="Helical" evidence="6">
    <location>
        <begin position="79"/>
        <end position="101"/>
    </location>
</feature>
<feature type="transmembrane region" description="Helical" evidence="6">
    <location>
        <begin position="330"/>
        <end position="349"/>
    </location>
</feature>
<reference evidence="7 8" key="1">
    <citation type="submission" date="2019-02" db="EMBL/GenBank/DDBJ databases">
        <title>Deep-cultivation of Planctomycetes and their phenomic and genomic characterization uncovers novel biology.</title>
        <authorList>
            <person name="Wiegand S."/>
            <person name="Jogler M."/>
            <person name="Boedeker C."/>
            <person name="Pinto D."/>
            <person name="Vollmers J."/>
            <person name="Rivas-Marin E."/>
            <person name="Kohn T."/>
            <person name="Peeters S.H."/>
            <person name="Heuer A."/>
            <person name="Rast P."/>
            <person name="Oberbeckmann S."/>
            <person name="Bunk B."/>
            <person name="Jeske O."/>
            <person name="Meyerdierks A."/>
            <person name="Storesund J.E."/>
            <person name="Kallscheuer N."/>
            <person name="Luecker S."/>
            <person name="Lage O.M."/>
            <person name="Pohl T."/>
            <person name="Merkel B.J."/>
            <person name="Hornburger P."/>
            <person name="Mueller R.-W."/>
            <person name="Bruemmer F."/>
            <person name="Labrenz M."/>
            <person name="Spormann A.M."/>
            <person name="Op den Camp H."/>
            <person name="Overmann J."/>
            <person name="Amann R."/>
            <person name="Jetten M.S.M."/>
            <person name="Mascher T."/>
            <person name="Medema M.H."/>
            <person name="Devos D.P."/>
            <person name="Kaster A.-K."/>
            <person name="Ovreas L."/>
            <person name="Rohde M."/>
            <person name="Galperin M.Y."/>
            <person name="Jogler C."/>
        </authorList>
    </citation>
    <scope>NUCLEOTIDE SEQUENCE [LARGE SCALE GENOMIC DNA]</scope>
    <source>
        <strain evidence="7 8">Pan181</strain>
    </source>
</reference>
<feature type="transmembrane region" description="Helical" evidence="6">
    <location>
        <begin position="254"/>
        <end position="274"/>
    </location>
</feature>
<organism evidence="7 8">
    <name type="scientific">Aeoliella mucimassa</name>
    <dbReference type="NCBI Taxonomy" id="2527972"/>
    <lineage>
        <taxon>Bacteria</taxon>
        <taxon>Pseudomonadati</taxon>
        <taxon>Planctomycetota</taxon>
        <taxon>Planctomycetia</taxon>
        <taxon>Pirellulales</taxon>
        <taxon>Lacipirellulaceae</taxon>
        <taxon>Aeoliella</taxon>
    </lineage>
</organism>
<dbReference type="GO" id="GO:0005886">
    <property type="term" value="C:plasma membrane"/>
    <property type="evidence" value="ECO:0007669"/>
    <property type="project" value="UniProtKB-SubCell"/>
</dbReference>
<evidence type="ECO:0000256" key="2">
    <source>
        <dbReference type="ARBA" id="ARBA00022475"/>
    </source>
</evidence>
<name>A0A518AMW8_9BACT</name>
<feature type="transmembrane region" description="Helical" evidence="6">
    <location>
        <begin position="47"/>
        <end position="67"/>
    </location>
</feature>
<comment type="subcellular location">
    <subcellularLocation>
        <location evidence="1">Cell membrane</location>
        <topology evidence="1">Multi-pass membrane protein</topology>
    </subcellularLocation>
</comment>
<keyword evidence="5 6" id="KW-0472">Membrane</keyword>
<dbReference type="AlphaFoldDB" id="A0A518AMW8"/>
<proteinExistence type="predicted"/>
<dbReference type="PANTHER" id="PTHR30250">
    <property type="entry name" value="PST FAMILY PREDICTED COLANIC ACID TRANSPORTER"/>
    <property type="match status" value="1"/>
</dbReference>
<evidence type="ECO:0000313" key="8">
    <source>
        <dbReference type="Proteomes" id="UP000315750"/>
    </source>
</evidence>
<gene>
    <name evidence="7" type="ORF">Pan181_22820</name>
</gene>
<protein>
    <recommendedName>
        <fullName evidence="9">Polysaccharide biosynthesis protein</fullName>
    </recommendedName>
</protein>
<dbReference type="EMBL" id="CP036278">
    <property type="protein sequence ID" value="QDU56079.1"/>
    <property type="molecule type" value="Genomic_DNA"/>
</dbReference>
<keyword evidence="8" id="KW-1185">Reference proteome</keyword>